<dbReference type="EMBL" id="FOJW01000004">
    <property type="protein sequence ID" value="SFA97686.1"/>
    <property type="molecule type" value="Genomic_DNA"/>
</dbReference>
<organism evidence="1 2">
    <name type="scientific">Lentibacillus halodurans</name>
    <dbReference type="NCBI Taxonomy" id="237679"/>
    <lineage>
        <taxon>Bacteria</taxon>
        <taxon>Bacillati</taxon>
        <taxon>Bacillota</taxon>
        <taxon>Bacilli</taxon>
        <taxon>Bacillales</taxon>
        <taxon>Bacillaceae</taxon>
        <taxon>Lentibacillus</taxon>
    </lineage>
</organism>
<gene>
    <name evidence="1" type="ORF">SAMN04488072_104267</name>
</gene>
<reference evidence="1 2" key="1">
    <citation type="submission" date="2016-10" db="EMBL/GenBank/DDBJ databases">
        <authorList>
            <person name="de Groot N.N."/>
        </authorList>
    </citation>
    <scope>NUCLEOTIDE SEQUENCE [LARGE SCALE GENOMIC DNA]</scope>
    <source>
        <strain evidence="1 2">CGMCC 1.3702</strain>
    </source>
</reference>
<proteinExistence type="predicted"/>
<name>A0A1I0XB89_9BACI</name>
<accession>A0A1I0XB89</accession>
<protein>
    <submittedName>
        <fullName evidence="1">Uncharacterized protein</fullName>
    </submittedName>
</protein>
<keyword evidence="2" id="KW-1185">Reference proteome</keyword>
<evidence type="ECO:0000313" key="2">
    <source>
        <dbReference type="Proteomes" id="UP000198642"/>
    </source>
</evidence>
<evidence type="ECO:0000313" key="1">
    <source>
        <dbReference type="EMBL" id="SFA97686.1"/>
    </source>
</evidence>
<dbReference type="AlphaFoldDB" id="A0A1I0XB89"/>
<dbReference type="STRING" id="237679.SAMN04488072_104267"/>
<dbReference type="RefSeq" id="WP_170848178.1">
    <property type="nucleotide sequence ID" value="NZ_FOJW01000004.1"/>
</dbReference>
<dbReference type="Proteomes" id="UP000198642">
    <property type="component" value="Unassembled WGS sequence"/>
</dbReference>
<sequence>MESFLQVQESVEEQLGRELQDNELAFLQWVYERYTEEEKRRVNVSQY</sequence>